<dbReference type="EnsemblMetazoa" id="CLYHEMT004482.1">
    <property type="protein sequence ID" value="CLYHEMP004482.1"/>
    <property type="gene ID" value="CLYHEMG004482"/>
</dbReference>
<dbReference type="PANTHER" id="PTHR10704:SF44">
    <property type="entry name" value="LD35051P-RELATED"/>
    <property type="match status" value="1"/>
</dbReference>
<dbReference type="InterPro" id="IPR000863">
    <property type="entry name" value="Sulfotransferase_dom"/>
</dbReference>
<accession>A0A7M5WJF6</accession>
<dbReference type="Pfam" id="PF00685">
    <property type="entry name" value="Sulfotransfer_1"/>
    <property type="match status" value="1"/>
</dbReference>
<evidence type="ECO:0000313" key="3">
    <source>
        <dbReference type="Proteomes" id="UP000594262"/>
    </source>
</evidence>
<dbReference type="InterPro" id="IPR027417">
    <property type="entry name" value="P-loop_NTPase"/>
</dbReference>
<keyword evidence="3" id="KW-1185">Reference proteome</keyword>
<evidence type="ECO:0000313" key="2">
    <source>
        <dbReference type="EnsemblMetazoa" id="CLYHEMP004482.1"/>
    </source>
</evidence>
<dbReference type="RefSeq" id="XP_066918545.1">
    <property type="nucleotide sequence ID" value="XM_067062444.1"/>
</dbReference>
<dbReference type="Gene3D" id="3.40.50.300">
    <property type="entry name" value="P-loop containing nucleotide triphosphate hydrolases"/>
    <property type="match status" value="1"/>
</dbReference>
<evidence type="ECO:0000259" key="1">
    <source>
        <dbReference type="Pfam" id="PF00685"/>
    </source>
</evidence>
<reference evidence="2" key="1">
    <citation type="submission" date="2021-01" db="UniProtKB">
        <authorList>
            <consortium name="EnsemblMetazoa"/>
        </authorList>
    </citation>
    <scope>IDENTIFICATION</scope>
</reference>
<dbReference type="AlphaFoldDB" id="A0A7M5WJF6"/>
<dbReference type="GO" id="GO:0006790">
    <property type="term" value="P:sulfur compound metabolic process"/>
    <property type="evidence" value="ECO:0007669"/>
    <property type="project" value="TreeGrafter"/>
</dbReference>
<dbReference type="GO" id="GO:0006044">
    <property type="term" value="P:N-acetylglucosamine metabolic process"/>
    <property type="evidence" value="ECO:0007669"/>
    <property type="project" value="TreeGrafter"/>
</dbReference>
<protein>
    <recommendedName>
        <fullName evidence="1">Sulfotransferase domain-containing protein</fullName>
    </recommendedName>
</protein>
<dbReference type="SUPFAM" id="SSF52540">
    <property type="entry name" value="P-loop containing nucleoside triphosphate hydrolases"/>
    <property type="match status" value="1"/>
</dbReference>
<dbReference type="GO" id="GO:0001517">
    <property type="term" value="F:N-acetylglucosamine 6-O-sulfotransferase activity"/>
    <property type="evidence" value="ECO:0007669"/>
    <property type="project" value="TreeGrafter"/>
</dbReference>
<dbReference type="InterPro" id="IPR051135">
    <property type="entry name" value="Gal/GlcNAc/GalNAc_ST"/>
</dbReference>
<name>A0A7M5WJF6_9CNID</name>
<feature type="domain" description="Sulfotransferase" evidence="1">
    <location>
        <begin position="43"/>
        <end position="314"/>
    </location>
</feature>
<dbReference type="PANTHER" id="PTHR10704">
    <property type="entry name" value="CARBOHYDRATE SULFOTRANSFERASE"/>
    <property type="match status" value="1"/>
</dbReference>
<proteinExistence type="predicted"/>
<dbReference type="OrthoDB" id="6138663at2759"/>
<dbReference type="GeneID" id="136805877"/>
<dbReference type="Proteomes" id="UP000594262">
    <property type="component" value="Unplaced"/>
</dbReference>
<organism evidence="2 3">
    <name type="scientific">Clytia hemisphaerica</name>
    <dbReference type="NCBI Taxonomy" id="252671"/>
    <lineage>
        <taxon>Eukaryota</taxon>
        <taxon>Metazoa</taxon>
        <taxon>Cnidaria</taxon>
        <taxon>Hydrozoa</taxon>
        <taxon>Hydroidolina</taxon>
        <taxon>Leptothecata</taxon>
        <taxon>Obeliida</taxon>
        <taxon>Clytiidae</taxon>
        <taxon>Clytia</taxon>
    </lineage>
</organism>
<sequence>MRIQCLCLLVCCVVLYTIVMVTYLQSYIKQNKKKYNFLPPKLIVLVSQPRSGSTFLGNVISKSIKSVYFYEPLYKYDTAFKIDINFADQKERADYDPMSGEYLRKVFACDFNDQQSWHRIFESPFKVLSSNECQDENAKQGRHDGKGGGVEGYKLNRCLPYFNSNQIQKNCQRMNLMVKLLEPRIPFSDVKQLQNLLDYRAKYRVVYLIRDPRAAFLSLLKTGWVAKNHSGPGFTRYVEMRCNEMERNMRDVKELKNVITVRYEDIIVKPSKTLRQLYDFLGDEDSKEIQKPLNSQPCYVPKSNVIETNSSQFTSRKLNHKVQKYWNGQDDPPQILSEDQEKFGDYLSHFTSRKLQYKLQKVPDDQDKKEEDYLDQENYDERHFIRKTEIDRQNYRCYALNKWRYEVKSDFIDLVESKCEKMMGLGGYLKSNGDKNTLLDVTKKLIKPDF</sequence>